<dbReference type="EMBL" id="QKRW01000053">
    <property type="protein sequence ID" value="RAL59428.1"/>
    <property type="molecule type" value="Genomic_DNA"/>
</dbReference>
<reference evidence="2 3" key="1">
    <citation type="submission" date="2018-06" db="EMBL/GenBank/DDBJ databases">
        <title>Genome Sequence of the Brown Rot Fungal Pathogen Monilinia fructigena.</title>
        <authorList>
            <person name="Landi L."/>
            <person name="De Miccolis Angelini R.M."/>
            <person name="Pollastro S."/>
            <person name="Abate D."/>
            <person name="Faretra F."/>
            <person name="Romanazzi G."/>
        </authorList>
    </citation>
    <scope>NUCLEOTIDE SEQUENCE [LARGE SCALE GENOMIC DNA]</scope>
    <source>
        <strain evidence="2 3">Mfrg269</strain>
    </source>
</reference>
<proteinExistence type="predicted"/>
<gene>
    <name evidence="2" type="ORF">DID88_006802</name>
</gene>
<feature type="region of interest" description="Disordered" evidence="1">
    <location>
        <begin position="107"/>
        <end position="143"/>
    </location>
</feature>
<organism evidence="2 3">
    <name type="scientific">Monilinia fructigena</name>
    <dbReference type="NCBI Taxonomy" id="38457"/>
    <lineage>
        <taxon>Eukaryota</taxon>
        <taxon>Fungi</taxon>
        <taxon>Dikarya</taxon>
        <taxon>Ascomycota</taxon>
        <taxon>Pezizomycotina</taxon>
        <taxon>Leotiomycetes</taxon>
        <taxon>Helotiales</taxon>
        <taxon>Sclerotiniaceae</taxon>
        <taxon>Monilinia</taxon>
    </lineage>
</organism>
<accession>A0A395IIZ5</accession>
<dbReference type="OrthoDB" id="5397701at2759"/>
<evidence type="ECO:0000313" key="3">
    <source>
        <dbReference type="Proteomes" id="UP000249056"/>
    </source>
</evidence>
<feature type="region of interest" description="Disordered" evidence="1">
    <location>
        <begin position="21"/>
        <end position="70"/>
    </location>
</feature>
<name>A0A395IIZ5_9HELO</name>
<comment type="caution">
    <text evidence="2">The sequence shown here is derived from an EMBL/GenBank/DDBJ whole genome shotgun (WGS) entry which is preliminary data.</text>
</comment>
<sequence length="143" mass="15860">MLLSTTSRALPRTLRILDVEAKSSRLRPPNSRLHPTNLHLNPPTHLTTHHPLSLGTTTSPPSDSITPSTFTPNPSFLPLLSQVLSKYAHLDPQLQSQAAAFATTTSHFSLSPPSTYRASEKGKIQGLRRTPKCQSRRRRLLRP</sequence>
<evidence type="ECO:0000256" key="1">
    <source>
        <dbReference type="SAM" id="MobiDB-lite"/>
    </source>
</evidence>
<dbReference type="Proteomes" id="UP000249056">
    <property type="component" value="Unassembled WGS sequence"/>
</dbReference>
<dbReference type="AlphaFoldDB" id="A0A395IIZ5"/>
<evidence type="ECO:0000313" key="2">
    <source>
        <dbReference type="EMBL" id="RAL59428.1"/>
    </source>
</evidence>
<feature type="compositionally biased region" description="Basic residues" evidence="1">
    <location>
        <begin position="129"/>
        <end position="143"/>
    </location>
</feature>
<protein>
    <submittedName>
        <fullName evidence="2">Uncharacterized protein</fullName>
    </submittedName>
</protein>
<keyword evidence="3" id="KW-1185">Reference proteome</keyword>
<dbReference type="PANTHER" id="PTHR37331">
    <property type="entry name" value="YALI0F11671P"/>
    <property type="match status" value="1"/>
</dbReference>
<feature type="compositionally biased region" description="Low complexity" evidence="1">
    <location>
        <begin position="33"/>
        <end position="70"/>
    </location>
</feature>
<dbReference type="PANTHER" id="PTHR37331:SF1">
    <property type="entry name" value="YALI0F11671P"/>
    <property type="match status" value="1"/>
</dbReference>